<feature type="region of interest" description="Disordered" evidence="15">
    <location>
        <begin position="214"/>
        <end position="245"/>
    </location>
</feature>
<evidence type="ECO:0000313" key="18">
    <source>
        <dbReference type="WBParaSite" id="Gr19_v10_g1662.t1"/>
    </source>
</evidence>
<proteinExistence type="inferred from homology"/>
<keyword evidence="3 14" id="KW-0690">Ribosome biogenesis</keyword>
<evidence type="ECO:0000259" key="16">
    <source>
        <dbReference type="PROSITE" id="PS50011"/>
    </source>
</evidence>
<dbReference type="NCBIfam" id="TIGR03724">
    <property type="entry name" value="arch_bud32"/>
    <property type="match status" value="1"/>
</dbReference>
<feature type="binding site" evidence="14">
    <location>
        <position position="71"/>
    </location>
    <ligand>
        <name>S-adenosyl-L-methionine</name>
        <dbReference type="ChEBI" id="CHEBI:59789"/>
    </ligand>
</feature>
<dbReference type="InterPro" id="IPR007177">
    <property type="entry name" value="Tsr3_C"/>
</dbReference>
<accession>A0A914HDY4</accession>
<evidence type="ECO:0000256" key="2">
    <source>
        <dbReference type="ARBA" id="ARBA00022490"/>
    </source>
</evidence>
<dbReference type="InterPro" id="IPR008266">
    <property type="entry name" value="Tyr_kinase_AS"/>
</dbReference>
<dbReference type="AlphaFoldDB" id="A0A914HDY4"/>
<keyword evidence="8" id="KW-0819">tRNA processing</keyword>
<dbReference type="GO" id="GO:0030490">
    <property type="term" value="P:maturation of SSU-rRNA"/>
    <property type="evidence" value="ECO:0007669"/>
    <property type="project" value="TreeGrafter"/>
</dbReference>
<dbReference type="NCBIfam" id="NF002621">
    <property type="entry name" value="PRK02287.1"/>
    <property type="match status" value="1"/>
</dbReference>
<evidence type="ECO:0000256" key="9">
    <source>
        <dbReference type="ARBA" id="ARBA00022741"/>
    </source>
</evidence>
<feature type="binding site" evidence="14">
    <location>
        <position position="142"/>
    </location>
    <ligand>
        <name>S-adenosyl-L-methionine</name>
        <dbReference type="ChEBI" id="CHEBI:59789"/>
    </ligand>
</feature>
<evidence type="ECO:0000256" key="1">
    <source>
        <dbReference type="ARBA" id="ARBA00010630"/>
    </source>
</evidence>
<dbReference type="FunFam" id="3.30.200.20:FF:000201">
    <property type="entry name" value="TP53-regulating kinase isoform X1"/>
    <property type="match status" value="1"/>
</dbReference>
<dbReference type="GO" id="GO:0000408">
    <property type="term" value="C:EKC/KEOPS complex"/>
    <property type="evidence" value="ECO:0007669"/>
    <property type="project" value="UniProtKB-ARBA"/>
</dbReference>
<feature type="region of interest" description="Disordered" evidence="15">
    <location>
        <begin position="1"/>
        <end position="47"/>
    </location>
</feature>
<comment type="catalytic activity">
    <reaction evidence="14">
        <text>an N(1)-methylpseudouridine in rRNA + S-adenosyl-L-methionine = N(1)-methyl-N(3)-[(3S)-3-amino-3-carboxypropyl]pseudouridine in rRNA + S-methyl-5'-thioadenosine + H(+)</text>
        <dbReference type="Rhea" id="RHEA:63296"/>
        <dbReference type="Rhea" id="RHEA-COMP:11634"/>
        <dbReference type="Rhea" id="RHEA-COMP:16310"/>
        <dbReference type="ChEBI" id="CHEBI:15378"/>
        <dbReference type="ChEBI" id="CHEBI:17509"/>
        <dbReference type="ChEBI" id="CHEBI:59789"/>
        <dbReference type="ChEBI" id="CHEBI:74890"/>
        <dbReference type="ChEBI" id="CHEBI:146234"/>
        <dbReference type="EC" id="2.5.1.157"/>
    </reaction>
</comment>
<comment type="catalytic activity">
    <reaction evidence="12">
        <text>L-threonyl-[protein] + ATP = O-phospho-L-threonyl-[protein] + ADP + H(+)</text>
        <dbReference type="Rhea" id="RHEA:46608"/>
        <dbReference type="Rhea" id="RHEA-COMP:11060"/>
        <dbReference type="Rhea" id="RHEA-COMP:11605"/>
        <dbReference type="ChEBI" id="CHEBI:15378"/>
        <dbReference type="ChEBI" id="CHEBI:30013"/>
        <dbReference type="ChEBI" id="CHEBI:30616"/>
        <dbReference type="ChEBI" id="CHEBI:61977"/>
        <dbReference type="ChEBI" id="CHEBI:456216"/>
        <dbReference type="EC" id="2.7.11.1"/>
    </reaction>
</comment>
<dbReference type="Pfam" id="PF06293">
    <property type="entry name" value="Kdo"/>
    <property type="match status" value="1"/>
</dbReference>
<dbReference type="PANTHER" id="PTHR20426:SF0">
    <property type="entry name" value="18S RRNA AMINOCARBOXYPROPYLTRANSFERASE"/>
    <property type="match status" value="1"/>
</dbReference>
<dbReference type="GO" id="GO:0008033">
    <property type="term" value="P:tRNA processing"/>
    <property type="evidence" value="ECO:0007669"/>
    <property type="project" value="UniProtKB-KW"/>
</dbReference>
<evidence type="ECO:0000256" key="13">
    <source>
        <dbReference type="ARBA" id="ARBA00048679"/>
    </source>
</evidence>
<sequence>MKSKTNKHRGRKLKADGGNCSFVEDERDVPQGEQSGEEGSDVREECGETPIDFPRRMAMFDFGQCDPKRCSGRKLCRMGLVSTQRLGQRFPGLLLSPTATATLSPLDRTLVMAKGIAVVDCSWNRLQLTPMHQAKGAENRLLPFLLAANPVNYAIPFKLSCAEAFAAALSIIGLEEAAKRILAPFKWGPNFLTLNAEVLAAYSNAHAEAKLRRQMPVEFPPSSSEEDELGTESIELSSDEADRSGGDEIGWESDLYELETTPFCQGAEARLFSCIFLRRRAVLKERFVKKYRNSELDSRLTKERTRAELKAILKCQEIGIRVPSVFFVDPLKSRIIFEQISSADGCDRAPTAKHFLDKLQGETNTEQFRNQMANFGREFGKVLRTMHGANLIHGDLTTSNVLVLRPFPIELALIDFGLAQFTSKAEDKAVDLYVLERAIRSAHIDMGCLMDEILTCYLDDEDADVKAVLHKLEEVRRRGRKRDMIG</sequence>
<dbReference type="Pfam" id="PF04034">
    <property type="entry name" value="Ribo_biogen_C"/>
    <property type="match status" value="1"/>
</dbReference>
<dbReference type="Proteomes" id="UP000887572">
    <property type="component" value="Unplaced"/>
</dbReference>
<dbReference type="SUPFAM" id="SSF56112">
    <property type="entry name" value="Protein kinase-like (PK-like)"/>
    <property type="match status" value="1"/>
</dbReference>
<evidence type="ECO:0000256" key="5">
    <source>
        <dbReference type="ARBA" id="ARBA00022552"/>
    </source>
</evidence>
<comment type="catalytic activity">
    <reaction evidence="13">
        <text>L-seryl-[protein] + ATP = O-phospho-L-seryl-[protein] + ADP + H(+)</text>
        <dbReference type="Rhea" id="RHEA:17989"/>
        <dbReference type="Rhea" id="RHEA-COMP:9863"/>
        <dbReference type="Rhea" id="RHEA-COMP:11604"/>
        <dbReference type="ChEBI" id="CHEBI:15378"/>
        <dbReference type="ChEBI" id="CHEBI:29999"/>
        <dbReference type="ChEBI" id="CHEBI:30616"/>
        <dbReference type="ChEBI" id="CHEBI:83421"/>
        <dbReference type="ChEBI" id="CHEBI:456216"/>
        <dbReference type="EC" id="2.7.11.1"/>
    </reaction>
</comment>
<keyword evidence="7 14" id="KW-0949">S-adenosyl-L-methionine</keyword>
<dbReference type="GO" id="GO:0004674">
    <property type="term" value="F:protein serine/threonine kinase activity"/>
    <property type="evidence" value="ECO:0007669"/>
    <property type="project" value="UniProtKB-KW"/>
</dbReference>
<organism evidence="17 18">
    <name type="scientific">Globodera rostochiensis</name>
    <name type="common">Golden nematode worm</name>
    <name type="synonym">Heterodera rostochiensis</name>
    <dbReference type="NCBI Taxonomy" id="31243"/>
    <lineage>
        <taxon>Eukaryota</taxon>
        <taxon>Metazoa</taxon>
        <taxon>Ecdysozoa</taxon>
        <taxon>Nematoda</taxon>
        <taxon>Chromadorea</taxon>
        <taxon>Rhabditida</taxon>
        <taxon>Tylenchina</taxon>
        <taxon>Tylenchomorpha</taxon>
        <taxon>Tylenchoidea</taxon>
        <taxon>Heteroderidae</taxon>
        <taxon>Heteroderinae</taxon>
        <taxon>Globodera</taxon>
    </lineage>
</organism>
<keyword evidence="9" id="KW-0547">Nucleotide-binding</keyword>
<dbReference type="WBParaSite" id="Gr19_v10_g1662.t1">
    <property type="protein sequence ID" value="Gr19_v10_g1662.t1"/>
    <property type="gene ID" value="Gr19_v10_g1662"/>
</dbReference>
<dbReference type="Pfam" id="PF04068">
    <property type="entry name" value="Fer4_RLI"/>
    <property type="match status" value="1"/>
</dbReference>
<keyword evidence="4" id="KW-0723">Serine/threonine-protein kinase</keyword>
<evidence type="ECO:0000256" key="12">
    <source>
        <dbReference type="ARBA" id="ARBA00047899"/>
    </source>
</evidence>
<feature type="compositionally biased region" description="Basic residues" evidence="15">
    <location>
        <begin position="1"/>
        <end position="12"/>
    </location>
</feature>
<dbReference type="EC" id="2.5.1.157" evidence="14"/>
<comment type="caution">
    <text evidence="14">Lacks conserved residue(s) required for the propagation of feature annotation.</text>
</comment>
<dbReference type="HAMAP" id="MF_01116">
    <property type="entry name" value="TSR3"/>
    <property type="match status" value="1"/>
</dbReference>
<evidence type="ECO:0000256" key="7">
    <source>
        <dbReference type="ARBA" id="ARBA00022691"/>
    </source>
</evidence>
<dbReference type="GO" id="GO:0106388">
    <property type="term" value="F:rRNA small subunit aminocarboxypropyltransferase activity"/>
    <property type="evidence" value="ECO:0007669"/>
    <property type="project" value="UniProtKB-EC"/>
</dbReference>
<dbReference type="InterPro" id="IPR000719">
    <property type="entry name" value="Prot_kinase_dom"/>
</dbReference>
<comment type="similarity">
    <text evidence="14">Belongs to the TDD superfamily. TSR3 family.</text>
</comment>
<evidence type="ECO:0000256" key="11">
    <source>
        <dbReference type="ARBA" id="ARBA00022840"/>
    </source>
</evidence>
<name>A0A914HDY4_GLORO</name>
<dbReference type="PROSITE" id="PS50011">
    <property type="entry name" value="PROTEIN_KINASE_DOM"/>
    <property type="match status" value="1"/>
</dbReference>
<dbReference type="PANTHER" id="PTHR20426">
    <property type="entry name" value="RIBOSOME BIOGENESIS PROTEIN TSR3 HOMOLOG"/>
    <property type="match status" value="1"/>
</dbReference>
<feature type="binding site" evidence="14">
    <location>
        <position position="119"/>
    </location>
    <ligand>
        <name>S-adenosyl-L-methionine</name>
        <dbReference type="ChEBI" id="CHEBI:59789"/>
    </ligand>
</feature>
<evidence type="ECO:0000256" key="3">
    <source>
        <dbReference type="ARBA" id="ARBA00022517"/>
    </source>
</evidence>
<dbReference type="GO" id="GO:0000455">
    <property type="term" value="P:enzyme-directed rRNA pseudouridine synthesis"/>
    <property type="evidence" value="ECO:0007669"/>
    <property type="project" value="UniProtKB-UniRule"/>
</dbReference>
<dbReference type="Gene3D" id="1.10.510.10">
    <property type="entry name" value="Transferase(Phosphotransferase) domain 1"/>
    <property type="match status" value="1"/>
</dbReference>
<keyword evidence="2" id="KW-0963">Cytoplasm</keyword>
<protein>
    <recommendedName>
        <fullName evidence="14">18S rRNA aminocarboxypropyltransferase</fullName>
        <ecNumber evidence="14">2.5.1.157</ecNumber>
    </recommendedName>
</protein>
<evidence type="ECO:0000256" key="6">
    <source>
        <dbReference type="ARBA" id="ARBA00022679"/>
    </source>
</evidence>
<comment type="function">
    <text evidence="14">Aminocarboxypropyltransferase that catalyzes the aminocarboxypropyl transfer on pseudouridine in 18S rRNA. It constitutes the last step in biosynthesis of the hypermodified N1-methyl-N3-(3-amino-3-carboxypropyl) pseudouridine (m1acp3-Psi).</text>
</comment>
<keyword evidence="6 14" id="KW-0808">Transferase</keyword>
<comment type="similarity">
    <text evidence="1">Belongs to the protein kinase superfamily. BUD32 family.</text>
</comment>
<evidence type="ECO:0000313" key="17">
    <source>
        <dbReference type="Proteomes" id="UP000887572"/>
    </source>
</evidence>
<evidence type="ECO:0000256" key="10">
    <source>
        <dbReference type="ARBA" id="ARBA00022777"/>
    </source>
</evidence>
<dbReference type="GO" id="GO:1904047">
    <property type="term" value="F:S-adenosyl-L-methionine binding"/>
    <property type="evidence" value="ECO:0007669"/>
    <property type="project" value="UniProtKB-UniRule"/>
</dbReference>
<dbReference type="PROSITE" id="PS00109">
    <property type="entry name" value="PROTEIN_KINASE_TYR"/>
    <property type="match status" value="1"/>
</dbReference>
<dbReference type="InterPro" id="IPR011009">
    <property type="entry name" value="Kinase-like_dom_sf"/>
</dbReference>
<reference evidence="18" key="1">
    <citation type="submission" date="2022-11" db="UniProtKB">
        <authorList>
            <consortium name="WormBaseParasite"/>
        </authorList>
    </citation>
    <scope>IDENTIFICATION</scope>
</reference>
<evidence type="ECO:0000256" key="4">
    <source>
        <dbReference type="ARBA" id="ARBA00022527"/>
    </source>
</evidence>
<dbReference type="InterPro" id="IPR022968">
    <property type="entry name" value="Tsr3-like"/>
</dbReference>
<dbReference type="Gene3D" id="3.30.200.20">
    <property type="entry name" value="Phosphorylase Kinase, domain 1"/>
    <property type="match status" value="1"/>
</dbReference>
<feature type="domain" description="Protein kinase" evidence="16">
    <location>
        <begin position="257"/>
        <end position="486"/>
    </location>
</feature>
<keyword evidence="17" id="KW-1185">Reference proteome</keyword>
<dbReference type="GO" id="GO:0005524">
    <property type="term" value="F:ATP binding"/>
    <property type="evidence" value="ECO:0007669"/>
    <property type="project" value="UniProtKB-KW"/>
</dbReference>
<keyword evidence="10" id="KW-0418">Kinase</keyword>
<keyword evidence="11" id="KW-0067">ATP-binding</keyword>
<evidence type="ECO:0000256" key="8">
    <source>
        <dbReference type="ARBA" id="ARBA00022694"/>
    </source>
</evidence>
<dbReference type="InterPro" id="IPR007209">
    <property type="entry name" value="RNaseL-inhib-like_metal-bd_dom"/>
</dbReference>
<keyword evidence="5 14" id="KW-0698">rRNA processing</keyword>
<dbReference type="InterPro" id="IPR022495">
    <property type="entry name" value="Bud32"/>
</dbReference>
<evidence type="ECO:0000256" key="14">
    <source>
        <dbReference type="HAMAP-Rule" id="MF_03146"/>
    </source>
</evidence>
<evidence type="ECO:0000256" key="15">
    <source>
        <dbReference type="SAM" id="MobiDB-lite"/>
    </source>
</evidence>